<feature type="compositionally biased region" description="Basic and acidic residues" evidence="1">
    <location>
        <begin position="70"/>
        <end position="80"/>
    </location>
</feature>
<gene>
    <name evidence="2" type="ORF">AVDCRST_MAG91-3276</name>
</gene>
<protein>
    <submittedName>
        <fullName evidence="2">Transglycosylase-associated protein</fullName>
    </submittedName>
</protein>
<evidence type="ECO:0000313" key="2">
    <source>
        <dbReference type="EMBL" id="CAA9534735.1"/>
    </source>
</evidence>
<organism evidence="2">
    <name type="scientific">uncultured Sphingomonadaceae bacterium</name>
    <dbReference type="NCBI Taxonomy" id="169976"/>
    <lineage>
        <taxon>Bacteria</taxon>
        <taxon>Pseudomonadati</taxon>
        <taxon>Pseudomonadota</taxon>
        <taxon>Alphaproteobacteria</taxon>
        <taxon>Sphingomonadales</taxon>
        <taxon>Sphingomonadaceae</taxon>
        <taxon>environmental samples</taxon>
    </lineage>
</organism>
<name>A0A6J4TXZ0_9SPHN</name>
<dbReference type="EMBL" id="CADCVX010000575">
    <property type="protein sequence ID" value="CAA9534735.1"/>
    <property type="molecule type" value="Genomic_DNA"/>
</dbReference>
<accession>A0A6J4TXZ0</accession>
<feature type="compositionally biased region" description="Basic residues" evidence="1">
    <location>
        <begin position="1"/>
        <end position="40"/>
    </location>
</feature>
<reference evidence="2" key="1">
    <citation type="submission" date="2020-02" db="EMBL/GenBank/DDBJ databases">
        <authorList>
            <person name="Meier V. D."/>
        </authorList>
    </citation>
    <scope>NUCLEOTIDE SEQUENCE</scope>
    <source>
        <strain evidence="2">AVDCRST_MAG91</strain>
    </source>
</reference>
<feature type="non-terminal residue" evidence="2">
    <location>
        <position position="89"/>
    </location>
</feature>
<proteinExistence type="predicted"/>
<sequence>GSHYRTYRRRHHRLAREHRHAHGRATGHPAQHRRRHRRIAGRQLPDQPPDRRRQSSFGRARPPHVVGRPYRRDHPARDRQPLPSRPRSV</sequence>
<dbReference type="AlphaFoldDB" id="A0A6J4TXZ0"/>
<feature type="region of interest" description="Disordered" evidence="1">
    <location>
        <begin position="1"/>
        <end position="89"/>
    </location>
</feature>
<feature type="non-terminal residue" evidence="2">
    <location>
        <position position="1"/>
    </location>
</feature>
<evidence type="ECO:0000256" key="1">
    <source>
        <dbReference type="SAM" id="MobiDB-lite"/>
    </source>
</evidence>